<feature type="transmembrane region" description="Helical" evidence="1">
    <location>
        <begin position="12"/>
        <end position="30"/>
    </location>
</feature>
<proteinExistence type="predicted"/>
<sequence length="189" mass="21974">MMSPEKEEHYLAWFVPGLVVMVDIILVRYVPVHFYSSDSELFCHLRGSALLNTTYYTPISSALYIYPHISSPHSPVLRDFLIPVSMHAMVLPMGFSFHPSFRAYLLRRDKNQAVCVWVVFDVCINIHSAHDQGKVDRSIRHLDTHLTGSFSFRRAVGSLPRLHVVTIHVVYTRPHHSRWKSSQWVMWRS</sequence>
<keyword evidence="1" id="KW-1133">Transmembrane helix</keyword>
<keyword evidence="1" id="KW-0472">Membrane</keyword>
<name>A0AA40EGT8_9PEZI</name>
<evidence type="ECO:0000313" key="2">
    <source>
        <dbReference type="EMBL" id="KAK0737226.1"/>
    </source>
</evidence>
<feature type="transmembrane region" description="Helical" evidence="1">
    <location>
        <begin position="80"/>
        <end position="101"/>
    </location>
</feature>
<dbReference type="Proteomes" id="UP001172159">
    <property type="component" value="Unassembled WGS sequence"/>
</dbReference>
<keyword evidence="1" id="KW-0812">Transmembrane</keyword>
<gene>
    <name evidence="2" type="ORF">B0T21DRAFT_160089</name>
</gene>
<protein>
    <submittedName>
        <fullName evidence="2">Uncharacterized protein</fullName>
    </submittedName>
</protein>
<reference evidence="2" key="1">
    <citation type="submission" date="2023-06" db="EMBL/GenBank/DDBJ databases">
        <title>Genome-scale phylogeny and comparative genomics of the fungal order Sordariales.</title>
        <authorList>
            <consortium name="Lawrence Berkeley National Laboratory"/>
            <person name="Hensen N."/>
            <person name="Bonometti L."/>
            <person name="Westerberg I."/>
            <person name="Brannstrom I.O."/>
            <person name="Guillou S."/>
            <person name="Cros-Aarteil S."/>
            <person name="Calhoun S."/>
            <person name="Haridas S."/>
            <person name="Kuo A."/>
            <person name="Mondo S."/>
            <person name="Pangilinan J."/>
            <person name="Riley R."/>
            <person name="Labutti K."/>
            <person name="Andreopoulos B."/>
            <person name="Lipzen A."/>
            <person name="Chen C."/>
            <person name="Yanf M."/>
            <person name="Daum C."/>
            <person name="Ng V."/>
            <person name="Clum A."/>
            <person name="Steindorff A."/>
            <person name="Ohm R."/>
            <person name="Martin F."/>
            <person name="Silar P."/>
            <person name="Natvig D."/>
            <person name="Lalanne C."/>
            <person name="Gautier V."/>
            <person name="Ament-Velasquez S.L."/>
            <person name="Kruys A."/>
            <person name="Hutchinson M.I."/>
            <person name="Powell A.J."/>
            <person name="Barry K."/>
            <person name="Miller A.N."/>
            <person name="Grigoriev I.V."/>
            <person name="Debuchy R."/>
            <person name="Gladieux P."/>
            <person name="Thoren M.H."/>
            <person name="Johannesson H."/>
        </authorList>
    </citation>
    <scope>NUCLEOTIDE SEQUENCE</scope>
    <source>
        <strain evidence="2">CBS 540.89</strain>
    </source>
</reference>
<evidence type="ECO:0000313" key="3">
    <source>
        <dbReference type="Proteomes" id="UP001172159"/>
    </source>
</evidence>
<dbReference type="EMBL" id="JAUKTV010000005">
    <property type="protein sequence ID" value="KAK0737226.1"/>
    <property type="molecule type" value="Genomic_DNA"/>
</dbReference>
<dbReference type="AlphaFoldDB" id="A0AA40EGT8"/>
<keyword evidence="3" id="KW-1185">Reference proteome</keyword>
<organism evidence="2 3">
    <name type="scientific">Apiosordaria backusii</name>
    <dbReference type="NCBI Taxonomy" id="314023"/>
    <lineage>
        <taxon>Eukaryota</taxon>
        <taxon>Fungi</taxon>
        <taxon>Dikarya</taxon>
        <taxon>Ascomycota</taxon>
        <taxon>Pezizomycotina</taxon>
        <taxon>Sordariomycetes</taxon>
        <taxon>Sordariomycetidae</taxon>
        <taxon>Sordariales</taxon>
        <taxon>Lasiosphaeriaceae</taxon>
        <taxon>Apiosordaria</taxon>
    </lineage>
</organism>
<comment type="caution">
    <text evidence="2">The sequence shown here is derived from an EMBL/GenBank/DDBJ whole genome shotgun (WGS) entry which is preliminary data.</text>
</comment>
<accession>A0AA40EGT8</accession>
<evidence type="ECO:0000256" key="1">
    <source>
        <dbReference type="SAM" id="Phobius"/>
    </source>
</evidence>